<sequence length="185" mass="19171">MEALYSVMQGLESRLGGGEGIEGIYGSITATGMHKVLECMRHNCGLGSSSTLVDIGAGLGRPLLHALLLQGAAGSSGSSKATAKGSRAKGLLQQPHSRPIITCASIEQIASLEPCSHAYSFWEGVPLSGKQAFGRLFAQARSMKAVAVVQRAMRGVPPEAHMAQLGFGPLLLIKAFPVNMSGAAL</sequence>
<evidence type="ECO:0000313" key="1">
    <source>
        <dbReference type="EMBL" id="WIA23123.1"/>
    </source>
</evidence>
<dbReference type="InterPro" id="IPR029063">
    <property type="entry name" value="SAM-dependent_MTases_sf"/>
</dbReference>
<dbReference type="Proteomes" id="UP001244341">
    <property type="component" value="Chromosome 15b"/>
</dbReference>
<proteinExistence type="predicted"/>
<gene>
    <name evidence="1" type="ORF">OEZ85_001460</name>
</gene>
<keyword evidence="2" id="KW-1185">Reference proteome</keyword>
<dbReference type="EMBL" id="CP126222">
    <property type="protein sequence ID" value="WIA23123.1"/>
    <property type="molecule type" value="Genomic_DNA"/>
</dbReference>
<name>A0ABY8UR45_TETOB</name>
<accession>A0ABY8UR45</accession>
<evidence type="ECO:0000313" key="2">
    <source>
        <dbReference type="Proteomes" id="UP001244341"/>
    </source>
</evidence>
<evidence type="ECO:0008006" key="3">
    <source>
        <dbReference type="Google" id="ProtNLM"/>
    </source>
</evidence>
<organism evidence="1 2">
    <name type="scientific">Tetradesmus obliquus</name>
    <name type="common">Green alga</name>
    <name type="synonym">Acutodesmus obliquus</name>
    <dbReference type="NCBI Taxonomy" id="3088"/>
    <lineage>
        <taxon>Eukaryota</taxon>
        <taxon>Viridiplantae</taxon>
        <taxon>Chlorophyta</taxon>
        <taxon>core chlorophytes</taxon>
        <taxon>Chlorophyceae</taxon>
        <taxon>CS clade</taxon>
        <taxon>Sphaeropleales</taxon>
        <taxon>Scenedesmaceae</taxon>
        <taxon>Tetradesmus</taxon>
    </lineage>
</organism>
<dbReference type="Gene3D" id="3.40.50.150">
    <property type="entry name" value="Vaccinia Virus protein VP39"/>
    <property type="match status" value="1"/>
</dbReference>
<protein>
    <recommendedName>
        <fullName evidence="3">DOT1 domain-containing protein</fullName>
    </recommendedName>
</protein>
<reference evidence="1 2" key="1">
    <citation type="submission" date="2023-05" db="EMBL/GenBank/DDBJ databases">
        <title>A 100% complete, gapless, phased diploid assembly of the Scenedesmus obliquus UTEX 3031 genome.</title>
        <authorList>
            <person name="Biondi T.C."/>
            <person name="Hanschen E.R."/>
            <person name="Kwon T."/>
            <person name="Eng W."/>
            <person name="Kruse C.P.S."/>
            <person name="Koehler S.I."/>
            <person name="Kunde Y."/>
            <person name="Gleasner C.D."/>
            <person name="You Mak K.T."/>
            <person name="Polle J."/>
            <person name="Hovde B.T."/>
            <person name="Starkenburg S.R."/>
        </authorList>
    </citation>
    <scope>NUCLEOTIDE SEQUENCE [LARGE SCALE GENOMIC DNA]</scope>
    <source>
        <strain evidence="1 2">DOE0152z</strain>
    </source>
</reference>